<name>A0A918SIS2_9FLAO</name>
<proteinExistence type="predicted"/>
<reference evidence="2" key="1">
    <citation type="journal article" date="2014" name="Int. J. Syst. Evol. Microbiol.">
        <title>Complete genome sequence of Corynebacterium casei LMG S-19264T (=DSM 44701T), isolated from a smear-ripened cheese.</title>
        <authorList>
            <consortium name="US DOE Joint Genome Institute (JGI-PGF)"/>
            <person name="Walter F."/>
            <person name="Albersmeier A."/>
            <person name="Kalinowski J."/>
            <person name="Ruckert C."/>
        </authorList>
    </citation>
    <scope>NUCLEOTIDE SEQUENCE</scope>
    <source>
        <strain evidence="2">KCTC 12719</strain>
    </source>
</reference>
<dbReference type="AlphaFoldDB" id="A0A918SIS2"/>
<dbReference type="RefSeq" id="WP_189604985.1">
    <property type="nucleotide sequence ID" value="NZ_BMXB01000010.1"/>
</dbReference>
<evidence type="ECO:0000313" key="3">
    <source>
        <dbReference type="Proteomes" id="UP000610456"/>
    </source>
</evidence>
<keyword evidence="1" id="KW-0812">Transmembrane</keyword>
<keyword evidence="1" id="KW-0472">Membrane</keyword>
<sequence length="177" mass="20398">MKKNKLPYHKDRNFKVPEGYFETLEDRIMQKVAGPEKNDILKGRKDAGFNVPENYFLNFENELFEKLENKKKTSKIISILNKEVFYYFAGAAAVFIAVVTTVFTNPVQQAGSIEDLDMVTLERYLFETMETNNSGVQFMNEEEAYAAPGGQPDVDFEALYDYLNENVEEPSILFNED</sequence>
<comment type="caution">
    <text evidence="2">The sequence shown here is derived from an EMBL/GenBank/DDBJ whole genome shotgun (WGS) entry which is preliminary data.</text>
</comment>
<dbReference type="Proteomes" id="UP000610456">
    <property type="component" value="Unassembled WGS sequence"/>
</dbReference>
<gene>
    <name evidence="2" type="ORF">GCM10007103_23760</name>
</gene>
<accession>A0A918SIS2</accession>
<keyword evidence="1" id="KW-1133">Transmembrane helix</keyword>
<evidence type="ECO:0000256" key="1">
    <source>
        <dbReference type="SAM" id="Phobius"/>
    </source>
</evidence>
<keyword evidence="3" id="KW-1185">Reference proteome</keyword>
<evidence type="ECO:0000313" key="2">
    <source>
        <dbReference type="EMBL" id="GHA41716.1"/>
    </source>
</evidence>
<feature type="transmembrane region" description="Helical" evidence="1">
    <location>
        <begin position="84"/>
        <end position="103"/>
    </location>
</feature>
<reference evidence="2" key="2">
    <citation type="submission" date="2020-09" db="EMBL/GenBank/DDBJ databases">
        <authorList>
            <person name="Sun Q."/>
            <person name="Kim S."/>
        </authorList>
    </citation>
    <scope>NUCLEOTIDE SEQUENCE</scope>
    <source>
        <strain evidence="2">KCTC 12719</strain>
    </source>
</reference>
<protein>
    <submittedName>
        <fullName evidence="2">Uncharacterized protein</fullName>
    </submittedName>
</protein>
<organism evidence="2 3">
    <name type="scientific">Salinimicrobium marinum</name>
    <dbReference type="NCBI Taxonomy" id="680283"/>
    <lineage>
        <taxon>Bacteria</taxon>
        <taxon>Pseudomonadati</taxon>
        <taxon>Bacteroidota</taxon>
        <taxon>Flavobacteriia</taxon>
        <taxon>Flavobacteriales</taxon>
        <taxon>Flavobacteriaceae</taxon>
        <taxon>Salinimicrobium</taxon>
    </lineage>
</organism>
<dbReference type="EMBL" id="BMXB01000010">
    <property type="protein sequence ID" value="GHA41716.1"/>
    <property type="molecule type" value="Genomic_DNA"/>
</dbReference>